<keyword evidence="2" id="KW-1185">Reference proteome</keyword>
<reference evidence="1 2" key="1">
    <citation type="submission" date="2017-11" db="EMBL/GenBank/DDBJ databases">
        <title>Complete genome sequence of Streptomyces lavendulae subsp. lavendulae CCM 3239 (formerly 'Streptomyces aureofaciens CCM 3239'), the producer of the angucycline-type antibiotic auricin.</title>
        <authorList>
            <person name="Busche T."/>
            <person name="Novakova R."/>
            <person name="Al'Dilaimi A."/>
            <person name="Homerova D."/>
            <person name="Feckova L."/>
            <person name="Rezuchova B."/>
            <person name="Mingyar E."/>
            <person name="Csolleiova D."/>
            <person name="Bekeova C."/>
            <person name="Winkler A."/>
            <person name="Sevcikova B."/>
            <person name="Kalinowski J."/>
            <person name="Kormanec J."/>
            <person name="Ruckert C."/>
        </authorList>
    </citation>
    <scope>NUCLEOTIDE SEQUENCE [LARGE SCALE GENOMIC DNA]</scope>
    <source>
        <strain evidence="1 2">CCM 3239</strain>
    </source>
</reference>
<accession>A0A2K8PK33</accession>
<dbReference type="OrthoDB" id="2408361at2"/>
<dbReference type="GeneID" id="49385198"/>
<organism evidence="1 2">
    <name type="scientific">Streptomyces lavendulae subsp. lavendulae</name>
    <dbReference type="NCBI Taxonomy" id="58340"/>
    <lineage>
        <taxon>Bacteria</taxon>
        <taxon>Bacillati</taxon>
        <taxon>Actinomycetota</taxon>
        <taxon>Actinomycetes</taxon>
        <taxon>Kitasatosporales</taxon>
        <taxon>Streptomycetaceae</taxon>
        <taxon>Streptomyces</taxon>
    </lineage>
</organism>
<protein>
    <submittedName>
        <fullName evidence="1">Uncharacterized protein</fullName>
    </submittedName>
</protein>
<evidence type="ECO:0000313" key="2">
    <source>
        <dbReference type="Proteomes" id="UP000231791"/>
    </source>
</evidence>
<name>A0A2K8PK33_STRLA</name>
<dbReference type="RefSeq" id="WP_051840628.1">
    <property type="nucleotide sequence ID" value="NZ_CP024985.1"/>
</dbReference>
<evidence type="ECO:0000313" key="1">
    <source>
        <dbReference type="EMBL" id="ATZ25985.1"/>
    </source>
</evidence>
<proteinExistence type="predicted"/>
<dbReference type="EMBL" id="CP024985">
    <property type="protein sequence ID" value="ATZ25985.1"/>
    <property type="molecule type" value="Genomic_DNA"/>
</dbReference>
<dbReference type="Proteomes" id="UP000231791">
    <property type="component" value="Chromosome"/>
</dbReference>
<sequence>MDDFPDLAALLSDVRVHPGTRSARVGERPITADTAGQLRQKLITALYETFHVGNAFGEDRPRTYRDPWLEERLGAATPHDTTMATARLDGDGLVLVDGVRVRVPEPDVVGTRVRMPARRPGLSPGFFLVDGSRGHSARRPLLRVYVHVRTPEEAVRTWGEVLRALERDGVPYRAKVTSSRRLFPRRDGLVVYLGEDAWHAASVVAEAVPRPTAAHPAAPTSSFARELAPGIAVAWEPEDTRPGMRGMSFGQHRAAAVADALLEHADGHGRALDDCLREQLAAANIDPEALYRNADSPRLP</sequence>
<gene>
    <name evidence="1" type="ORF">SLAV_20820</name>
</gene>
<dbReference type="InterPro" id="IPR040871">
    <property type="entry name" value="HopA1"/>
</dbReference>
<dbReference type="AlphaFoldDB" id="A0A2K8PK33"/>
<dbReference type="KEGG" id="slx:SLAV_20820"/>
<dbReference type="Pfam" id="PF17914">
    <property type="entry name" value="HopA1"/>
    <property type="match status" value="1"/>
</dbReference>